<evidence type="ECO:0000313" key="2">
    <source>
        <dbReference type="EMBL" id="GJM59697.1"/>
    </source>
</evidence>
<comment type="caution">
    <text evidence="2">The sequence shown here is derived from an EMBL/GenBank/DDBJ whole genome shotgun (WGS) entry which is preliminary data.</text>
</comment>
<sequence length="456" mass="50851">MLKNRYSLFGLILFCWFFAADLKAQVAQTPYSSLGVGNLMPQGYVSNLGKGGVGIASSAPWFINNLNPALLANNTSTLIEVGGFYEGRKVEDGEFSQYSSTGNLSYISIAFPVMFNRWTMNFGFNPYSAVNYRINQGTVGVMDGPMAPDGSPYIYKSRELRGDGGLRSAYWANGVRLNKNFSLGIKASYLFGFYTREQISRYYDERAFDLDPDIAEEAFAFNYLTAYQNVIEVSDFSFQLGGRYKGKLAEKTYINVGATYDFRADLSGNNEVVLERRVSTENPYDEQVFRQQISNDPDFETIIPAKLGLGVSLEKDYKYSIAVDFTQQDWSAYASHIESSTNAVSMGNSYRVAVGGEYIPDFFSVRNYLSRVAYRAGFFYEQTPYLMVDANGGTTSVTNMAVSAGATFPIGYNSLSLAGVAGVRDAAVEGAFRETYFQLSVGVTFSERWFIRRKYD</sequence>
<evidence type="ECO:0000256" key="1">
    <source>
        <dbReference type="SAM" id="SignalP"/>
    </source>
</evidence>
<feature type="signal peptide" evidence="1">
    <location>
        <begin position="1"/>
        <end position="19"/>
    </location>
</feature>
<evidence type="ECO:0000313" key="3">
    <source>
        <dbReference type="Proteomes" id="UP001310022"/>
    </source>
</evidence>
<dbReference type="EMBL" id="BQKE01000001">
    <property type="protein sequence ID" value="GJM59697.1"/>
    <property type="molecule type" value="Genomic_DNA"/>
</dbReference>
<keyword evidence="1" id="KW-0732">Signal</keyword>
<proteinExistence type="predicted"/>
<name>A0AAN5AID4_9BACT</name>
<dbReference type="Gene3D" id="2.40.160.60">
    <property type="entry name" value="Outer membrane protein transport protein (OMPP1/FadL/TodX)"/>
    <property type="match status" value="1"/>
</dbReference>
<dbReference type="Proteomes" id="UP001310022">
    <property type="component" value="Unassembled WGS sequence"/>
</dbReference>
<organism evidence="2 3">
    <name type="scientific">Persicobacter diffluens</name>
    <dbReference type="NCBI Taxonomy" id="981"/>
    <lineage>
        <taxon>Bacteria</taxon>
        <taxon>Pseudomonadati</taxon>
        <taxon>Bacteroidota</taxon>
        <taxon>Cytophagia</taxon>
        <taxon>Cytophagales</taxon>
        <taxon>Persicobacteraceae</taxon>
        <taxon>Persicobacter</taxon>
    </lineage>
</organism>
<dbReference type="RefSeq" id="WP_053406176.1">
    <property type="nucleotide sequence ID" value="NZ_BQKE01000001.1"/>
</dbReference>
<reference evidence="2 3" key="1">
    <citation type="submission" date="2021-12" db="EMBL/GenBank/DDBJ databases">
        <title>Genome sequencing of bacteria with rrn-lacking chromosome and rrn-plasmid.</title>
        <authorList>
            <person name="Anda M."/>
            <person name="Iwasaki W."/>
        </authorList>
    </citation>
    <scope>NUCLEOTIDE SEQUENCE [LARGE SCALE GENOMIC DNA]</scope>
    <source>
        <strain evidence="2 3">NBRC 15940</strain>
    </source>
</reference>
<protein>
    <submittedName>
        <fullName evidence="2">Membrane protein</fullName>
    </submittedName>
</protein>
<accession>A0AAN5AID4</accession>
<feature type="chain" id="PRO_5042856636" evidence="1">
    <location>
        <begin position="20"/>
        <end position="456"/>
    </location>
</feature>
<keyword evidence="3" id="KW-1185">Reference proteome</keyword>
<dbReference type="AlphaFoldDB" id="A0AAN5AID4"/>
<dbReference type="SUPFAM" id="SSF56935">
    <property type="entry name" value="Porins"/>
    <property type="match status" value="1"/>
</dbReference>
<gene>
    <name evidence="2" type="ORF">PEDI_02490</name>
</gene>